<proteinExistence type="predicted"/>
<sequence>MDLIIRRSVTEGSIRSLPSYDPTMLIMLLKALLYIVCNSMLCFKYDRISLILSVLPNLKTGYHRLYTLSGLIPLPLSWSRWSQFPVYQKTKISGFSIIGTFYLDNF</sequence>
<evidence type="ECO:0000313" key="1">
    <source>
        <dbReference type="EMBL" id="CAG6790483.1"/>
    </source>
</evidence>
<dbReference type="EMBL" id="HBUF01671126">
    <property type="protein sequence ID" value="CAG6790483.1"/>
    <property type="molecule type" value="Transcribed_RNA"/>
</dbReference>
<name>A0A8D9FGY8_9HEMI</name>
<reference evidence="1" key="1">
    <citation type="submission" date="2021-05" db="EMBL/GenBank/DDBJ databases">
        <authorList>
            <person name="Alioto T."/>
            <person name="Alioto T."/>
            <person name="Gomez Garrido J."/>
        </authorList>
    </citation>
    <scope>NUCLEOTIDE SEQUENCE</scope>
</reference>
<protein>
    <submittedName>
        <fullName evidence="1">Uncharacterized protein</fullName>
    </submittedName>
</protein>
<organism evidence="1">
    <name type="scientific">Cacopsylla melanoneura</name>
    <dbReference type="NCBI Taxonomy" id="428564"/>
    <lineage>
        <taxon>Eukaryota</taxon>
        <taxon>Metazoa</taxon>
        <taxon>Ecdysozoa</taxon>
        <taxon>Arthropoda</taxon>
        <taxon>Hexapoda</taxon>
        <taxon>Insecta</taxon>
        <taxon>Pterygota</taxon>
        <taxon>Neoptera</taxon>
        <taxon>Paraneoptera</taxon>
        <taxon>Hemiptera</taxon>
        <taxon>Sternorrhyncha</taxon>
        <taxon>Psylloidea</taxon>
        <taxon>Psyllidae</taxon>
        <taxon>Psyllinae</taxon>
        <taxon>Cacopsylla</taxon>
    </lineage>
</organism>
<dbReference type="AlphaFoldDB" id="A0A8D9FGY8"/>
<accession>A0A8D9FGY8</accession>